<gene>
    <name evidence="2" type="ORF">DFL_001711</name>
</gene>
<evidence type="ECO:0000256" key="1">
    <source>
        <dbReference type="SAM" id="SignalP"/>
    </source>
</evidence>
<organism evidence="2 3">
    <name type="scientific">Arthrobotrys flagrans</name>
    <name type="common">Nematode-trapping fungus</name>
    <name type="synonym">Trichothecium flagrans</name>
    <dbReference type="NCBI Taxonomy" id="97331"/>
    <lineage>
        <taxon>Eukaryota</taxon>
        <taxon>Fungi</taxon>
        <taxon>Dikarya</taxon>
        <taxon>Ascomycota</taxon>
        <taxon>Pezizomycotina</taxon>
        <taxon>Orbiliomycetes</taxon>
        <taxon>Orbiliales</taxon>
        <taxon>Orbiliaceae</taxon>
        <taxon>Arthrobotrys</taxon>
    </lineage>
</organism>
<dbReference type="Proteomes" id="UP000283090">
    <property type="component" value="Unassembled WGS sequence"/>
</dbReference>
<dbReference type="AlphaFoldDB" id="A0A437A974"/>
<keyword evidence="3" id="KW-1185">Reference proteome</keyword>
<protein>
    <submittedName>
        <fullName evidence="2">Uncharacterized protein</fullName>
    </submittedName>
</protein>
<proteinExistence type="predicted"/>
<comment type="caution">
    <text evidence="2">The sequence shown here is derived from an EMBL/GenBank/DDBJ whole genome shotgun (WGS) entry which is preliminary data.</text>
</comment>
<keyword evidence="1" id="KW-0732">Signal</keyword>
<evidence type="ECO:0000313" key="3">
    <source>
        <dbReference type="Proteomes" id="UP000283090"/>
    </source>
</evidence>
<feature type="chain" id="PRO_5019507054" evidence="1">
    <location>
        <begin position="17"/>
        <end position="144"/>
    </location>
</feature>
<sequence>MKSLVVFFVALRLTTALPIPAQVDANAATPSDSGAIMVDGKLIAVGPIDFEGLGTSIVGVDTQSITDPCCFQPEKNRSPSRGVQSCPKDFPILVEGKPVEDTPLVLAGPILGDKVGTLPHFPQTLKSLEELGKRLEETPPLVRT</sequence>
<reference evidence="2 3" key="1">
    <citation type="submission" date="2019-01" db="EMBL/GenBank/DDBJ databases">
        <title>Intercellular communication is required for trap formation in the nematode-trapping fungus Duddingtonia flagrans.</title>
        <authorList>
            <person name="Youssar L."/>
            <person name="Wernet V."/>
            <person name="Hensel N."/>
            <person name="Hildebrandt H.-G."/>
            <person name="Fischer R."/>
        </authorList>
    </citation>
    <scope>NUCLEOTIDE SEQUENCE [LARGE SCALE GENOMIC DNA]</scope>
    <source>
        <strain evidence="2 3">CBS H-5679</strain>
    </source>
</reference>
<dbReference type="GeneID" id="93584022"/>
<dbReference type="RefSeq" id="XP_067493021.1">
    <property type="nucleotide sequence ID" value="XM_067630372.1"/>
</dbReference>
<dbReference type="EMBL" id="SAEB01000003">
    <property type="protein sequence ID" value="RVD87477.1"/>
    <property type="molecule type" value="Genomic_DNA"/>
</dbReference>
<feature type="signal peptide" evidence="1">
    <location>
        <begin position="1"/>
        <end position="16"/>
    </location>
</feature>
<accession>A0A437A974</accession>
<dbReference type="VEuPathDB" id="FungiDB:DFL_001711"/>
<name>A0A437A974_ARTFL</name>
<evidence type="ECO:0000313" key="2">
    <source>
        <dbReference type="EMBL" id="RVD87477.1"/>
    </source>
</evidence>